<dbReference type="PANTHER" id="PTHR37305:SF1">
    <property type="entry name" value="MEMBRANE PROTEIN"/>
    <property type="match status" value="1"/>
</dbReference>
<sequence>MSSLIKFEFKKLAKKRTNIITVVVTTILTIIFFSLPAINFECLDAKGFKAISLARDNIKNISIKMTEEQVTKDIKEIQSLYADPKNVTKDEKGEKWFNNDVYDKFINPRRDYLSMISENYANPKEFLWISGLVDIKLKDGAKFYETRDSKVSKLLNQNHEGGNYSEQEKKFWLDKNSKIDKPYTYGYYHGWDGILGIFGSLIFMLLAICITVAPVFAGEYQCGADAVILSSKYGKTKVIRAKIGAVFIFVTMVYFVNAIFAVGMPLLTFGVDGWNLPIQICNTIIPYNLTFASCTLISVGIFYLVMLGIVSFTLFISAKCKSPFTVLIVDVLILFVPLFLGDGADNGLYQHIIYLLPYQKSMIHLFSAYISYSFGGLTLSLISMRMLAYIVMTIAFLPFIGNAFRKHQVQ</sequence>
<evidence type="ECO:0000313" key="3">
    <source>
        <dbReference type="Proteomes" id="UP000184310"/>
    </source>
</evidence>
<dbReference type="PANTHER" id="PTHR37305">
    <property type="entry name" value="INTEGRAL MEMBRANE PROTEIN-RELATED"/>
    <property type="match status" value="1"/>
</dbReference>
<protein>
    <submittedName>
        <fullName evidence="2">ABC-type Na+ efflux pump, permease component</fullName>
    </submittedName>
</protein>
<evidence type="ECO:0000256" key="1">
    <source>
        <dbReference type="SAM" id="Phobius"/>
    </source>
</evidence>
<gene>
    <name evidence="2" type="ORF">SAMN02745163_03561</name>
</gene>
<keyword evidence="1" id="KW-0812">Transmembrane</keyword>
<dbReference type="EMBL" id="FQZB01000015">
    <property type="protein sequence ID" value="SHK28318.1"/>
    <property type="molecule type" value="Genomic_DNA"/>
</dbReference>
<feature type="transmembrane region" description="Helical" evidence="1">
    <location>
        <begin position="238"/>
        <end position="264"/>
    </location>
</feature>
<accession>A0A1M6R7L7</accession>
<feature type="transmembrane region" description="Helical" evidence="1">
    <location>
        <begin position="194"/>
        <end position="217"/>
    </location>
</feature>
<reference evidence="2 3" key="1">
    <citation type="submission" date="2016-11" db="EMBL/GenBank/DDBJ databases">
        <authorList>
            <person name="Jaros S."/>
            <person name="Januszkiewicz K."/>
            <person name="Wedrychowicz H."/>
        </authorList>
    </citation>
    <scope>NUCLEOTIDE SEQUENCE [LARGE SCALE GENOMIC DNA]</scope>
    <source>
        <strain evidence="2 3">DSM 21758</strain>
    </source>
</reference>
<keyword evidence="1" id="KW-1133">Transmembrane helix</keyword>
<feature type="transmembrane region" description="Helical" evidence="1">
    <location>
        <begin position="20"/>
        <end position="38"/>
    </location>
</feature>
<evidence type="ECO:0000313" key="2">
    <source>
        <dbReference type="EMBL" id="SHK28318.1"/>
    </source>
</evidence>
<dbReference type="Proteomes" id="UP000184310">
    <property type="component" value="Unassembled WGS sequence"/>
</dbReference>
<dbReference type="STRING" id="1121302.SAMN02745163_03561"/>
<dbReference type="AlphaFoldDB" id="A0A1M6R7L7"/>
<organism evidence="2 3">
    <name type="scientific">Clostridium cavendishii DSM 21758</name>
    <dbReference type="NCBI Taxonomy" id="1121302"/>
    <lineage>
        <taxon>Bacteria</taxon>
        <taxon>Bacillati</taxon>
        <taxon>Bacillota</taxon>
        <taxon>Clostridia</taxon>
        <taxon>Eubacteriales</taxon>
        <taxon>Clostridiaceae</taxon>
        <taxon>Clostridium</taxon>
    </lineage>
</organism>
<keyword evidence="1" id="KW-0472">Membrane</keyword>
<feature type="transmembrane region" description="Helical" evidence="1">
    <location>
        <begin position="324"/>
        <end position="341"/>
    </location>
</feature>
<name>A0A1M6R7L7_9CLOT</name>
<feature type="transmembrane region" description="Helical" evidence="1">
    <location>
        <begin position="284"/>
        <end position="317"/>
    </location>
</feature>
<proteinExistence type="predicted"/>
<keyword evidence="3" id="KW-1185">Reference proteome</keyword>
<dbReference type="OrthoDB" id="1700423at2"/>
<feature type="transmembrane region" description="Helical" evidence="1">
    <location>
        <begin position="386"/>
        <end position="404"/>
    </location>
</feature>
<dbReference type="RefSeq" id="WP_072991071.1">
    <property type="nucleotide sequence ID" value="NZ_FQZB01000015.1"/>
</dbReference>